<organism evidence="3 4">
    <name type="scientific">Candidula unifasciata</name>
    <dbReference type="NCBI Taxonomy" id="100452"/>
    <lineage>
        <taxon>Eukaryota</taxon>
        <taxon>Metazoa</taxon>
        <taxon>Spiralia</taxon>
        <taxon>Lophotrochozoa</taxon>
        <taxon>Mollusca</taxon>
        <taxon>Gastropoda</taxon>
        <taxon>Heterobranchia</taxon>
        <taxon>Euthyneura</taxon>
        <taxon>Panpulmonata</taxon>
        <taxon>Eupulmonata</taxon>
        <taxon>Stylommatophora</taxon>
        <taxon>Helicina</taxon>
        <taxon>Helicoidea</taxon>
        <taxon>Geomitridae</taxon>
        <taxon>Candidula</taxon>
    </lineage>
</organism>
<dbReference type="GO" id="GO:0000184">
    <property type="term" value="P:nuclear-transcribed mRNA catabolic process, nonsense-mediated decay"/>
    <property type="evidence" value="ECO:0007669"/>
    <property type="project" value="TreeGrafter"/>
</dbReference>
<gene>
    <name evidence="3" type="ORF">CUNI_LOCUS14928</name>
</gene>
<dbReference type="GO" id="GO:0004674">
    <property type="term" value="F:protein serine/threonine kinase activity"/>
    <property type="evidence" value="ECO:0007669"/>
    <property type="project" value="TreeGrafter"/>
</dbReference>
<dbReference type="EMBL" id="CAJHNH020003467">
    <property type="protein sequence ID" value="CAG5129370.1"/>
    <property type="molecule type" value="Genomic_DNA"/>
</dbReference>
<sequence length="710" mass="79977">MHRNAIMGMEDKKPEIHMEVKRLQQDFADLLQNRNLSTLGPDQLTSGQMLLMGFSGLFSRLEADFAELLDNMQILDVPAVWKKVDTVREAKSMQLSTFSTTTRPLLASLFFLKRLQAIKDFFYMASQFAASVQGLSMGVVHDVEQMVKPVKKFIADFIRKQVLGFPSQVLGYLICVFLGELGVNVRAEIELKDIGAEWKVPLDALCKKGMETCLTTGQFQHRHLTQVTALTSNLDTAWRKLDLAKRLDNHIVLMKGQVQRCQPQLTRFQWLHEDLFTQTGRQLSQMVVPGRGSVMLEMKKSVQTLLSQESLLSSCQERYSQMEASISQRLRWAAGANPSLNTVLNNFEKAASYRKKIIEEEGKRVSEAVSLCQGVLHLEALRTHTQEASTTDSNFLQLLNQCSECCLLLESTSSSVSDLELRMLDIKPLGDGEKSDLTWIKKAIEAVDKTVADAKKTMEQIAHSLIDCQRDIKESVAMIKGLLSTHHRLMSDIRSILKTLAKLEEQDYGEDVHPGSIRAYLTQYRIFSEKITAILKTVISEMTTREEMSQSVLDLEDISNQLDLVYDSLSEFTPSIMSKLAAADLQQTDQAQGEVSTKRALEPTLKTTLQLRDRDSPPLLNNNSPGGQASAAKVQAKKDKVSRDPKTGKAVQERNSYAVGVWRRVKMKLEGRDPDPNKRMNVAEQVDYVIKEAKNPDNLAVLYEGWTPWV</sequence>
<dbReference type="InterPro" id="IPR050517">
    <property type="entry name" value="DDR_Repair_Kinase"/>
</dbReference>
<proteinExistence type="predicted"/>
<dbReference type="AlphaFoldDB" id="A0A8S3ZNG3"/>
<dbReference type="PROSITE" id="PS51190">
    <property type="entry name" value="FATC"/>
    <property type="match status" value="1"/>
</dbReference>
<feature type="domain" description="FATC" evidence="2">
    <location>
        <begin position="678"/>
        <end position="710"/>
    </location>
</feature>
<dbReference type="Pfam" id="PF02260">
    <property type="entry name" value="FATC"/>
    <property type="match status" value="1"/>
</dbReference>
<dbReference type="OrthoDB" id="10065496at2759"/>
<dbReference type="SMART" id="SM01343">
    <property type="entry name" value="FATC"/>
    <property type="match status" value="1"/>
</dbReference>
<dbReference type="GO" id="GO:0005634">
    <property type="term" value="C:nucleus"/>
    <property type="evidence" value="ECO:0007669"/>
    <property type="project" value="TreeGrafter"/>
</dbReference>
<accession>A0A8S3ZNG3</accession>
<dbReference type="PANTHER" id="PTHR11139">
    <property type="entry name" value="ATAXIA TELANGIECTASIA MUTATED ATM -RELATED"/>
    <property type="match status" value="1"/>
</dbReference>
<dbReference type="InterPro" id="IPR003152">
    <property type="entry name" value="FATC_dom"/>
</dbReference>
<name>A0A8S3ZNG3_9EUPU</name>
<protein>
    <recommendedName>
        <fullName evidence="2">FATC domain-containing protein</fullName>
    </recommendedName>
</protein>
<feature type="compositionally biased region" description="Basic and acidic residues" evidence="1">
    <location>
        <begin position="636"/>
        <end position="647"/>
    </location>
</feature>
<reference evidence="3" key="1">
    <citation type="submission" date="2021-04" db="EMBL/GenBank/DDBJ databases">
        <authorList>
            <consortium name="Molecular Ecology Group"/>
        </authorList>
    </citation>
    <scope>NUCLEOTIDE SEQUENCE</scope>
</reference>
<dbReference type="PANTHER" id="PTHR11139:SF71">
    <property type="entry name" value="SERINE_THREONINE-PROTEIN KINASE SMG1"/>
    <property type="match status" value="1"/>
</dbReference>
<evidence type="ECO:0000313" key="4">
    <source>
        <dbReference type="Proteomes" id="UP000678393"/>
    </source>
</evidence>
<feature type="region of interest" description="Disordered" evidence="1">
    <location>
        <begin position="609"/>
        <end position="653"/>
    </location>
</feature>
<dbReference type="Proteomes" id="UP000678393">
    <property type="component" value="Unassembled WGS sequence"/>
</dbReference>
<evidence type="ECO:0000256" key="1">
    <source>
        <dbReference type="SAM" id="MobiDB-lite"/>
    </source>
</evidence>
<evidence type="ECO:0000259" key="2">
    <source>
        <dbReference type="PROSITE" id="PS51190"/>
    </source>
</evidence>
<comment type="caution">
    <text evidence="3">The sequence shown here is derived from an EMBL/GenBank/DDBJ whole genome shotgun (WGS) entry which is preliminary data.</text>
</comment>
<evidence type="ECO:0000313" key="3">
    <source>
        <dbReference type="EMBL" id="CAG5129370.1"/>
    </source>
</evidence>
<keyword evidence="4" id="KW-1185">Reference proteome</keyword>